<reference evidence="1 2" key="1">
    <citation type="submission" date="2018-06" db="EMBL/GenBank/DDBJ databases">
        <authorList>
            <consortium name="Pathogen Informatics"/>
            <person name="Doyle S."/>
        </authorList>
    </citation>
    <scope>NUCLEOTIDE SEQUENCE [LARGE SCALE GENOMIC DNA]</scope>
    <source>
        <strain evidence="1 2">NCTC10975</strain>
    </source>
</reference>
<accession>A0A2X2BF36</accession>
<proteinExistence type="predicted"/>
<dbReference type="Proteomes" id="UP000251485">
    <property type="component" value="Unassembled WGS sequence"/>
</dbReference>
<sequence>MSEKNAESYMQVYYPVDARALSKICGVNW</sequence>
<dbReference type="EMBL" id="UAUE01000005">
    <property type="protein sequence ID" value="SPY94812.1"/>
    <property type="molecule type" value="Genomic_DNA"/>
</dbReference>
<evidence type="ECO:0000313" key="1">
    <source>
        <dbReference type="EMBL" id="SPY94812.1"/>
    </source>
</evidence>
<name>A0A2X2BF36_PROMI</name>
<gene>
    <name evidence="1" type="ORF">NCTC10975_01162</name>
</gene>
<dbReference type="AlphaFoldDB" id="A0A2X2BF36"/>
<protein>
    <submittedName>
        <fullName evidence="1">Uncharacterized protein</fullName>
    </submittedName>
</protein>
<organism evidence="1 2">
    <name type="scientific">Proteus mirabilis</name>
    <dbReference type="NCBI Taxonomy" id="584"/>
    <lineage>
        <taxon>Bacteria</taxon>
        <taxon>Pseudomonadati</taxon>
        <taxon>Pseudomonadota</taxon>
        <taxon>Gammaproteobacteria</taxon>
        <taxon>Enterobacterales</taxon>
        <taxon>Morganellaceae</taxon>
        <taxon>Proteus</taxon>
    </lineage>
</organism>
<evidence type="ECO:0000313" key="2">
    <source>
        <dbReference type="Proteomes" id="UP000251485"/>
    </source>
</evidence>